<reference evidence="2 3" key="1">
    <citation type="submission" date="2019-08" db="EMBL/GenBank/DDBJ databases">
        <title>The genome of the soybean aphid Biotype 1, its phylome, world population structure and adaptation to the North American continent.</title>
        <authorList>
            <person name="Giordano R."/>
            <person name="Donthu R.K."/>
            <person name="Hernandez A.G."/>
            <person name="Wright C.L."/>
            <person name="Zimin A.V."/>
        </authorList>
    </citation>
    <scope>NUCLEOTIDE SEQUENCE [LARGE SCALE GENOMIC DNA]</scope>
    <source>
        <tissue evidence="2">Whole aphids</tissue>
    </source>
</reference>
<proteinExistence type="predicted"/>
<dbReference type="AlphaFoldDB" id="A0A6G0T4P8"/>
<accession>A0A6G0T4P8</accession>
<keyword evidence="1" id="KW-0472">Membrane</keyword>
<evidence type="ECO:0000313" key="3">
    <source>
        <dbReference type="Proteomes" id="UP000475862"/>
    </source>
</evidence>
<keyword evidence="3" id="KW-1185">Reference proteome</keyword>
<dbReference type="Proteomes" id="UP000475862">
    <property type="component" value="Unassembled WGS sequence"/>
</dbReference>
<evidence type="ECO:0000313" key="2">
    <source>
        <dbReference type="EMBL" id="KAE9525803.1"/>
    </source>
</evidence>
<dbReference type="PANTHER" id="PTHR46289:SF17">
    <property type="entry name" value="HAT C-TERMINAL DIMERISATION DOMAIN-CONTAINING PROTEIN"/>
    <property type="match status" value="1"/>
</dbReference>
<name>A0A6G0T4P8_APHGL</name>
<dbReference type="EMBL" id="VYZN01000058">
    <property type="protein sequence ID" value="KAE9525803.1"/>
    <property type="molecule type" value="Genomic_DNA"/>
</dbReference>
<keyword evidence="1" id="KW-1133">Transmembrane helix</keyword>
<evidence type="ECO:0000256" key="1">
    <source>
        <dbReference type="SAM" id="Phobius"/>
    </source>
</evidence>
<protein>
    <submittedName>
        <fullName evidence="2">Uncharacterized protein</fullName>
    </submittedName>
</protein>
<sequence>MVDLFSNYEWGIFIPQIINFLGSVQSIYNFFNTPKRQIALQDAIKIMTLGCKKKKLKKYCATRRVQQHESIDTYIDLQPAVIDALENVLSSWTDSKTTSEFQLLIHVLHLVHTLALSLSKVLQTENQYLTEAVKLADAAKHELEEKEDICNKNNIPVTKPRLASQKTNRCNILTDSIAHNYKITIYLPFIDLFITHLQNRFFKHRNILSNFTYLFLNETISSDKVACKKLFETYSSILHDDSPEIWISNVDICQRRQVGKNIRNALMPSIFLIRLHFQTFKKFYV</sequence>
<dbReference type="InterPro" id="IPR052958">
    <property type="entry name" value="IFN-induced_PKR_regulator"/>
</dbReference>
<dbReference type="OrthoDB" id="6585000at2759"/>
<organism evidence="2 3">
    <name type="scientific">Aphis glycines</name>
    <name type="common">Soybean aphid</name>
    <dbReference type="NCBI Taxonomy" id="307491"/>
    <lineage>
        <taxon>Eukaryota</taxon>
        <taxon>Metazoa</taxon>
        <taxon>Ecdysozoa</taxon>
        <taxon>Arthropoda</taxon>
        <taxon>Hexapoda</taxon>
        <taxon>Insecta</taxon>
        <taxon>Pterygota</taxon>
        <taxon>Neoptera</taxon>
        <taxon>Paraneoptera</taxon>
        <taxon>Hemiptera</taxon>
        <taxon>Sternorrhyncha</taxon>
        <taxon>Aphidomorpha</taxon>
        <taxon>Aphidoidea</taxon>
        <taxon>Aphididae</taxon>
        <taxon>Aphidini</taxon>
        <taxon>Aphis</taxon>
        <taxon>Aphis</taxon>
    </lineage>
</organism>
<keyword evidence="1" id="KW-0812">Transmembrane</keyword>
<feature type="transmembrane region" description="Helical" evidence="1">
    <location>
        <begin position="12"/>
        <end position="31"/>
    </location>
</feature>
<comment type="caution">
    <text evidence="2">The sequence shown here is derived from an EMBL/GenBank/DDBJ whole genome shotgun (WGS) entry which is preliminary data.</text>
</comment>
<dbReference type="PANTHER" id="PTHR46289">
    <property type="entry name" value="52 KDA REPRESSOR OF THE INHIBITOR OF THE PROTEIN KINASE-LIKE PROTEIN-RELATED"/>
    <property type="match status" value="1"/>
</dbReference>
<gene>
    <name evidence="2" type="ORF">AGLY_014029</name>
</gene>